<feature type="compositionally biased region" description="Acidic residues" evidence="2">
    <location>
        <begin position="282"/>
        <end position="292"/>
    </location>
</feature>
<feature type="region of interest" description="Disordered" evidence="2">
    <location>
        <begin position="355"/>
        <end position="448"/>
    </location>
</feature>
<dbReference type="PANTHER" id="PTHR33322">
    <property type="entry name" value="BAG DOMAIN CONTAINING PROTEIN, EXPRESSED"/>
    <property type="match status" value="1"/>
</dbReference>
<dbReference type="GO" id="GO:0009506">
    <property type="term" value="C:plasmodesma"/>
    <property type="evidence" value="ECO:0007669"/>
    <property type="project" value="TreeGrafter"/>
</dbReference>
<keyword evidence="4" id="KW-1185">Reference proteome</keyword>
<feature type="region of interest" description="Disordered" evidence="2">
    <location>
        <begin position="236"/>
        <end position="261"/>
    </location>
</feature>
<accession>A0AAD8ICY4</accession>
<evidence type="ECO:0000313" key="3">
    <source>
        <dbReference type="EMBL" id="KAK1383557.1"/>
    </source>
</evidence>
<sequence>MASHSHHHNHHQCHPSTTTTTCFCCHCSTTSHHPPPPEQQPLFIHCQSHISQQPHHSYYPQSSPLLQNPKPHFQSLRRQDNFQENHEINNTVISSLLRRISALESSVLRTSSNSSFTLRDAAARTIQTHFRAFLVYRSRTLRQLKDLAVIKSSLNALKLNHSNNTRSDSRALSLKALNLLNKLEFIQGSDPMIRDAKRSINKELIRFMDYLDELSVKRHQLSTRVVKNLRIGVSGTKSRGFSSDQRGSSSETRGPREDGERELLEKLRKRVEKMEGYSRASEEDEEEENVEDADSRLYVNGKRGVERVRNGVLMKRQAGAPSKAKKSVRFAENGNVYMVYKGSNGPVSFVECHSNDGSDSVDAEEMGREIEEIGTGDDEEEDEESPQISDEDDGRDPRRNVVTESDNESSGHEPIENEDGSFVFSAPLPVKMEPRADLMNKKSLKSIN</sequence>
<reference evidence="3" key="1">
    <citation type="submission" date="2023-02" db="EMBL/GenBank/DDBJ databases">
        <title>Genome of toxic invasive species Heracleum sosnowskyi carries increased number of genes despite the absence of recent whole-genome duplications.</title>
        <authorList>
            <person name="Schelkunov M."/>
            <person name="Shtratnikova V."/>
            <person name="Makarenko M."/>
            <person name="Klepikova A."/>
            <person name="Omelchenko D."/>
            <person name="Novikova G."/>
            <person name="Obukhova E."/>
            <person name="Bogdanov V."/>
            <person name="Penin A."/>
            <person name="Logacheva M."/>
        </authorList>
    </citation>
    <scope>NUCLEOTIDE SEQUENCE</scope>
    <source>
        <strain evidence="3">Hsosn_3</strain>
        <tissue evidence="3">Leaf</tissue>
    </source>
</reference>
<proteinExistence type="predicted"/>
<evidence type="ECO:0000256" key="2">
    <source>
        <dbReference type="SAM" id="MobiDB-lite"/>
    </source>
</evidence>
<organism evidence="3 4">
    <name type="scientific">Heracleum sosnowskyi</name>
    <dbReference type="NCBI Taxonomy" id="360622"/>
    <lineage>
        <taxon>Eukaryota</taxon>
        <taxon>Viridiplantae</taxon>
        <taxon>Streptophyta</taxon>
        <taxon>Embryophyta</taxon>
        <taxon>Tracheophyta</taxon>
        <taxon>Spermatophyta</taxon>
        <taxon>Magnoliopsida</taxon>
        <taxon>eudicotyledons</taxon>
        <taxon>Gunneridae</taxon>
        <taxon>Pentapetalae</taxon>
        <taxon>asterids</taxon>
        <taxon>campanulids</taxon>
        <taxon>Apiales</taxon>
        <taxon>Apiaceae</taxon>
        <taxon>Apioideae</taxon>
        <taxon>apioid superclade</taxon>
        <taxon>Tordylieae</taxon>
        <taxon>Tordyliinae</taxon>
        <taxon>Heracleum</taxon>
    </lineage>
</organism>
<dbReference type="Proteomes" id="UP001237642">
    <property type="component" value="Unassembled WGS sequence"/>
</dbReference>
<dbReference type="GO" id="GO:0006457">
    <property type="term" value="P:protein folding"/>
    <property type="evidence" value="ECO:0007669"/>
    <property type="project" value="TreeGrafter"/>
</dbReference>
<reference evidence="3" key="2">
    <citation type="submission" date="2023-05" db="EMBL/GenBank/DDBJ databases">
        <authorList>
            <person name="Schelkunov M.I."/>
        </authorList>
    </citation>
    <scope>NUCLEOTIDE SEQUENCE</scope>
    <source>
        <strain evidence="3">Hsosn_3</strain>
        <tissue evidence="3">Leaf</tissue>
    </source>
</reference>
<evidence type="ECO:0000313" key="4">
    <source>
        <dbReference type="Proteomes" id="UP001237642"/>
    </source>
</evidence>
<dbReference type="EMBL" id="JAUIZM010000005">
    <property type="protein sequence ID" value="KAK1383557.1"/>
    <property type="molecule type" value="Genomic_DNA"/>
</dbReference>
<keyword evidence="1" id="KW-0143">Chaperone</keyword>
<name>A0AAD8ICY4_9APIA</name>
<dbReference type="InterPro" id="IPR040400">
    <property type="entry name" value="BAG5/6/7/8"/>
</dbReference>
<feature type="region of interest" description="Disordered" evidence="2">
    <location>
        <begin position="274"/>
        <end position="295"/>
    </location>
</feature>
<feature type="compositionally biased region" description="Acidic residues" evidence="2">
    <location>
        <begin position="372"/>
        <end position="394"/>
    </location>
</feature>
<evidence type="ECO:0000256" key="1">
    <source>
        <dbReference type="ARBA" id="ARBA00023186"/>
    </source>
</evidence>
<feature type="compositionally biased region" description="Polar residues" evidence="2">
    <location>
        <begin position="236"/>
        <end position="252"/>
    </location>
</feature>
<dbReference type="AlphaFoldDB" id="A0AAD8ICY4"/>
<protein>
    <submittedName>
        <fullName evidence="3">BAG family molecular chaperone regulator 8, chloroplastic</fullName>
    </submittedName>
</protein>
<gene>
    <name evidence="3" type="ORF">POM88_021292</name>
</gene>
<comment type="caution">
    <text evidence="3">The sequence shown here is derived from an EMBL/GenBank/DDBJ whole genome shotgun (WGS) entry which is preliminary data.</text>
</comment>
<dbReference type="PANTHER" id="PTHR33322:SF18">
    <property type="entry name" value="BAG FAMILY MOLECULAR CHAPERONE REGULATOR 8, CHLOROPLASTIC"/>
    <property type="match status" value="1"/>
</dbReference>